<dbReference type="Proteomes" id="UP000179769">
    <property type="component" value="Unassembled WGS sequence"/>
</dbReference>
<reference evidence="2" key="1">
    <citation type="submission" date="2016-07" db="EMBL/GenBank/DDBJ databases">
        <title>Frankia sp. NRRL B-16219 Genome sequencing.</title>
        <authorList>
            <person name="Ghodhbane-Gtari F."/>
            <person name="Swanson E."/>
            <person name="Gueddou A."/>
            <person name="Louati M."/>
            <person name="Nouioui I."/>
            <person name="Hezbri K."/>
            <person name="Abebe-Akele F."/>
            <person name="Simpson S."/>
            <person name="Morris K."/>
            <person name="Thomas K."/>
            <person name="Gtari M."/>
            <person name="Tisa L.S."/>
        </authorList>
    </citation>
    <scope>NUCLEOTIDE SEQUENCE [LARGE SCALE GENOMIC DNA]</scope>
    <source>
        <strain evidence="2">NRRL B-16219</strain>
    </source>
</reference>
<keyword evidence="2" id="KW-1185">Reference proteome</keyword>
<comment type="caution">
    <text evidence="1">The sequence shown here is derived from an EMBL/GenBank/DDBJ whole genome shotgun (WGS) entry which is preliminary data.</text>
</comment>
<dbReference type="EMBL" id="MAXA01000002">
    <property type="protein sequence ID" value="OHV46618.1"/>
    <property type="molecule type" value="Genomic_DNA"/>
</dbReference>
<proteinExistence type="predicted"/>
<evidence type="ECO:0000313" key="2">
    <source>
        <dbReference type="Proteomes" id="UP000179769"/>
    </source>
</evidence>
<gene>
    <name evidence="1" type="ORF">BBK14_01865</name>
</gene>
<dbReference type="RefSeq" id="WP_071059501.1">
    <property type="nucleotide sequence ID" value="NZ_MAXA01000002.1"/>
</dbReference>
<name>A0A1S1RIJ0_9ACTN</name>
<evidence type="ECO:0000313" key="1">
    <source>
        <dbReference type="EMBL" id="OHV46618.1"/>
    </source>
</evidence>
<sequence length="93" mass="11066">MVLVQFPDRLHIYPDEFLAEDNWAVRVDHVDRSGELKYKAWLTPADARDHAAWIRRTMEDQPDKVRQDWMRQADQLDHIATVVEKIRRALGIE</sequence>
<protein>
    <submittedName>
        <fullName evidence="1">Uncharacterized protein</fullName>
    </submittedName>
</protein>
<accession>A0A1S1RIJ0</accession>
<dbReference type="AlphaFoldDB" id="A0A1S1RIJ0"/>
<organism evidence="1 2">
    <name type="scientific">Parafrankia soli</name>
    <dbReference type="NCBI Taxonomy" id="2599596"/>
    <lineage>
        <taxon>Bacteria</taxon>
        <taxon>Bacillati</taxon>
        <taxon>Actinomycetota</taxon>
        <taxon>Actinomycetes</taxon>
        <taxon>Frankiales</taxon>
        <taxon>Frankiaceae</taxon>
        <taxon>Parafrankia</taxon>
    </lineage>
</organism>